<accession>A0AAF0Z210</accession>
<keyword evidence="3" id="KW-1185">Reference proteome</keyword>
<dbReference type="EMBL" id="CP138359">
    <property type="protein sequence ID" value="WPF81402.1"/>
    <property type="molecule type" value="Genomic_DNA"/>
</dbReference>
<dbReference type="KEGG" id="sbil:SANBI_002694"/>
<dbReference type="AlphaFoldDB" id="A0AAF0Z210"/>
<evidence type="ECO:0000313" key="3">
    <source>
        <dbReference type="Proteomes" id="UP001304340"/>
    </source>
</evidence>
<evidence type="ECO:0008006" key="4">
    <source>
        <dbReference type="Google" id="ProtNLM"/>
    </source>
</evidence>
<protein>
    <recommendedName>
        <fullName evidence="4">Copper resistance protein D domain-containing protein</fullName>
    </recommendedName>
</protein>
<name>A0AAF0Z210_9MICO</name>
<evidence type="ECO:0000256" key="1">
    <source>
        <dbReference type="SAM" id="Phobius"/>
    </source>
</evidence>
<sequence>MLTAWSLVRFVHVLGAILWVGGQLTVSALVLPVVRSRLGEEQRAALMRSLGMRLGIVTVVAFIPLQVTTGVLLAAHKGVTIASLAEPGYGRMLAGKLTAFVLVMLAAALHGWANGAGRRTLARALAVSSLVGSVGVVLLATALPIT</sequence>
<evidence type="ECO:0000313" key="2">
    <source>
        <dbReference type="EMBL" id="WPF81402.1"/>
    </source>
</evidence>
<feature type="transmembrane region" description="Helical" evidence="1">
    <location>
        <begin position="93"/>
        <end position="112"/>
    </location>
</feature>
<dbReference type="RefSeq" id="WP_319155848.1">
    <property type="nucleotide sequence ID" value="NZ_CP138359.1"/>
</dbReference>
<feature type="transmembrane region" description="Helical" evidence="1">
    <location>
        <begin position="54"/>
        <end position="73"/>
    </location>
</feature>
<proteinExistence type="predicted"/>
<feature type="transmembrane region" description="Helical" evidence="1">
    <location>
        <begin position="12"/>
        <end position="34"/>
    </location>
</feature>
<gene>
    <name evidence="2" type="ORF">SANBI_002694</name>
</gene>
<keyword evidence="1" id="KW-1133">Transmembrane helix</keyword>
<feature type="transmembrane region" description="Helical" evidence="1">
    <location>
        <begin position="124"/>
        <end position="145"/>
    </location>
</feature>
<organism evidence="2 3">
    <name type="scientific">Sanguibacter biliveldensis</name>
    <dbReference type="NCBI Taxonomy" id="3030830"/>
    <lineage>
        <taxon>Bacteria</taxon>
        <taxon>Bacillati</taxon>
        <taxon>Actinomycetota</taxon>
        <taxon>Actinomycetes</taxon>
        <taxon>Micrococcales</taxon>
        <taxon>Sanguibacteraceae</taxon>
        <taxon>Sanguibacter</taxon>
    </lineage>
</organism>
<reference evidence="3" key="1">
    <citation type="submission" date="2023-11" db="EMBL/GenBank/DDBJ databases">
        <authorList>
            <person name="Helweg L.P."/>
            <person name="Kiel A."/>
            <person name="Hitz F."/>
            <person name="Ruckert-Reed C."/>
            <person name="Busche T."/>
            <person name="Kaltschmidt B."/>
            <person name="Kaltschmidt C."/>
        </authorList>
    </citation>
    <scope>NUCLEOTIDE SEQUENCE [LARGE SCALE GENOMIC DNA]</scope>
    <source>
        <strain evidence="3">4.1</strain>
    </source>
</reference>
<dbReference type="Proteomes" id="UP001304340">
    <property type="component" value="Chromosome"/>
</dbReference>
<keyword evidence="1" id="KW-0472">Membrane</keyword>
<keyword evidence="1" id="KW-0812">Transmembrane</keyword>